<sequence length="486" mass="55158">MSASSCTTCHHKCNMVNEDPDAAGPITFPSIHTILQKFGPSLTKLSLLQAKIPHSFHALLSSGAFPRLRCLYLVDPLLDRHLPLIQQETGYNLPHLVDFGTFARNWEILARDLTAIPRIEPLNPFEILLSSTTIKTLRVDWEFTSISRLEPNFSFPHLALLTTLHLHIRPLLFGNDRGRQLDTGAAMEFLRLCSRLKELYIWGEPNNQSACRATDELYPQLVASACGSGISWLRLYHGPLELLPIIVGTRSRSCLQELAIKTTDAAMKPHVDLIVRILMKLDTPDLQRLELGCREWDGQLMFCVARRFPKLVSLKIVYDVGELDENDLVALGSFSLGHLRYLSTFHLYEAAPLPRDLPRGTVCPQSWPDPGLWHFRLMQRELIQGEAEPPSPKTRMTSCPRSAGRYRRSKQGSNLDDEVALRILKKWKRFLHQGSLSEVKLVERGKVWTRSRDSASKAWREWSVGVVQCVNKDLSMLHGVDSKMFV</sequence>
<dbReference type="Gene3D" id="3.80.10.10">
    <property type="entry name" value="Ribonuclease Inhibitor"/>
    <property type="match status" value="1"/>
</dbReference>
<dbReference type="EMBL" id="JBBXMP010000033">
    <property type="protein sequence ID" value="KAL0066667.1"/>
    <property type="molecule type" value="Genomic_DNA"/>
</dbReference>
<reference evidence="2 3" key="1">
    <citation type="submission" date="2024-05" db="EMBL/GenBank/DDBJ databases">
        <title>A draft genome resource for the thread blight pathogen Marasmius tenuissimus strain MS-2.</title>
        <authorList>
            <person name="Yulfo-Soto G.E."/>
            <person name="Baruah I.K."/>
            <person name="Amoako-Attah I."/>
            <person name="Bukari Y."/>
            <person name="Meinhardt L.W."/>
            <person name="Bailey B.A."/>
            <person name="Cohen S.P."/>
        </authorList>
    </citation>
    <scope>NUCLEOTIDE SEQUENCE [LARGE SCALE GENOMIC DNA]</scope>
    <source>
        <strain evidence="2 3">MS-2</strain>
    </source>
</reference>
<feature type="region of interest" description="Disordered" evidence="1">
    <location>
        <begin position="387"/>
        <end position="409"/>
    </location>
</feature>
<evidence type="ECO:0000313" key="3">
    <source>
        <dbReference type="Proteomes" id="UP001437256"/>
    </source>
</evidence>
<organism evidence="2 3">
    <name type="scientific">Marasmius tenuissimus</name>
    <dbReference type="NCBI Taxonomy" id="585030"/>
    <lineage>
        <taxon>Eukaryota</taxon>
        <taxon>Fungi</taxon>
        <taxon>Dikarya</taxon>
        <taxon>Basidiomycota</taxon>
        <taxon>Agaricomycotina</taxon>
        <taxon>Agaricomycetes</taxon>
        <taxon>Agaricomycetidae</taxon>
        <taxon>Agaricales</taxon>
        <taxon>Marasmiineae</taxon>
        <taxon>Marasmiaceae</taxon>
        <taxon>Marasmius</taxon>
    </lineage>
</organism>
<protein>
    <submittedName>
        <fullName evidence="2">Uncharacterized protein</fullName>
    </submittedName>
</protein>
<proteinExistence type="predicted"/>
<evidence type="ECO:0000256" key="1">
    <source>
        <dbReference type="SAM" id="MobiDB-lite"/>
    </source>
</evidence>
<gene>
    <name evidence="2" type="ORF">AAF712_006270</name>
</gene>
<dbReference type="Proteomes" id="UP001437256">
    <property type="component" value="Unassembled WGS sequence"/>
</dbReference>
<keyword evidence="3" id="KW-1185">Reference proteome</keyword>
<accession>A0ABR3A025</accession>
<comment type="caution">
    <text evidence="2">The sequence shown here is derived from an EMBL/GenBank/DDBJ whole genome shotgun (WGS) entry which is preliminary data.</text>
</comment>
<dbReference type="InterPro" id="IPR032675">
    <property type="entry name" value="LRR_dom_sf"/>
</dbReference>
<name>A0ABR3A025_9AGAR</name>
<evidence type="ECO:0000313" key="2">
    <source>
        <dbReference type="EMBL" id="KAL0066667.1"/>
    </source>
</evidence>